<dbReference type="Proteomes" id="UP000252893">
    <property type="component" value="Unassembled WGS sequence"/>
</dbReference>
<comment type="function">
    <text evidence="7 8">Key enzyme in folate metabolism. Catalyzes an essential reaction for de novo glycine and purine synthesis, and for DNA precursor synthesis.</text>
</comment>
<dbReference type="GO" id="GO:0005829">
    <property type="term" value="C:cytosol"/>
    <property type="evidence" value="ECO:0007669"/>
    <property type="project" value="TreeGrafter"/>
</dbReference>
<dbReference type="InterPro" id="IPR024072">
    <property type="entry name" value="DHFR-like_dom_sf"/>
</dbReference>
<keyword evidence="12" id="KW-1185">Reference proteome</keyword>
<comment type="similarity">
    <text evidence="2 8 9">Belongs to the dihydrofolate reductase family.</text>
</comment>
<evidence type="ECO:0000256" key="8">
    <source>
        <dbReference type="PIRNR" id="PIRNR000194"/>
    </source>
</evidence>
<dbReference type="EMBL" id="QNRH01000004">
    <property type="protein sequence ID" value="RBO94907.1"/>
    <property type="molecule type" value="Genomic_DNA"/>
</dbReference>
<accession>A0A366DXX8</accession>
<dbReference type="GO" id="GO:0004146">
    <property type="term" value="F:dihydrofolate reductase activity"/>
    <property type="evidence" value="ECO:0007669"/>
    <property type="project" value="UniProtKB-EC"/>
</dbReference>
<dbReference type="AlphaFoldDB" id="A0A366DXX8"/>
<dbReference type="InterPro" id="IPR017925">
    <property type="entry name" value="DHFR_CS"/>
</dbReference>
<dbReference type="SUPFAM" id="SSF53597">
    <property type="entry name" value="Dihydrofolate reductase-like"/>
    <property type="match status" value="1"/>
</dbReference>
<dbReference type="PANTHER" id="PTHR48069">
    <property type="entry name" value="DIHYDROFOLATE REDUCTASE"/>
    <property type="match status" value="1"/>
</dbReference>
<dbReference type="PROSITE" id="PS00075">
    <property type="entry name" value="DHFR_1"/>
    <property type="match status" value="1"/>
</dbReference>
<dbReference type="CDD" id="cd00209">
    <property type="entry name" value="DHFR"/>
    <property type="match status" value="1"/>
</dbReference>
<dbReference type="PANTHER" id="PTHR48069:SF3">
    <property type="entry name" value="DIHYDROFOLATE REDUCTASE"/>
    <property type="match status" value="1"/>
</dbReference>
<feature type="domain" description="DHFR" evidence="10">
    <location>
        <begin position="2"/>
        <end position="166"/>
    </location>
</feature>
<dbReference type="PIRSF" id="PIRSF000194">
    <property type="entry name" value="DHFR"/>
    <property type="match status" value="1"/>
</dbReference>
<evidence type="ECO:0000313" key="11">
    <source>
        <dbReference type="EMBL" id="RBO94907.1"/>
    </source>
</evidence>
<name>A0A366DXX8_9HYPH</name>
<dbReference type="GO" id="GO:0046655">
    <property type="term" value="P:folic acid metabolic process"/>
    <property type="evidence" value="ECO:0007669"/>
    <property type="project" value="TreeGrafter"/>
</dbReference>
<comment type="caution">
    <text evidence="11">The sequence shown here is derived from an EMBL/GenBank/DDBJ whole genome shotgun (WGS) entry which is preliminary data.</text>
</comment>
<dbReference type="GO" id="GO:0070401">
    <property type="term" value="F:NADP+ binding"/>
    <property type="evidence" value="ECO:0007669"/>
    <property type="project" value="UniProtKB-ARBA"/>
</dbReference>
<sequence>MIVSFVVAVSENGVIGRDNGMPWRLSTDLQRFKKLTLGKPVVMGRKTWESLGRPLPNRTNIVITRDTDYAAEGALVVPSIDEALMAGEKAAQAAGVDEICIIGGAQIYAQAMDKATHLHVTHIEASIDGDAFFGPVDPLVWQITSEEHVPAGEKDNYATRYVVYERR</sequence>
<dbReference type="Gene3D" id="3.40.430.10">
    <property type="entry name" value="Dihydrofolate Reductase, subunit A"/>
    <property type="match status" value="1"/>
</dbReference>
<dbReference type="PRINTS" id="PR00070">
    <property type="entry name" value="DHFR"/>
</dbReference>
<organism evidence="11 12">
    <name type="scientific">Pseudochrobactrum asaccharolyticum</name>
    <dbReference type="NCBI Taxonomy" id="354351"/>
    <lineage>
        <taxon>Bacteria</taxon>
        <taxon>Pseudomonadati</taxon>
        <taxon>Pseudomonadota</taxon>
        <taxon>Alphaproteobacteria</taxon>
        <taxon>Hyphomicrobiales</taxon>
        <taxon>Brucellaceae</taxon>
        <taxon>Pseudochrobactrum</taxon>
    </lineage>
</organism>
<comment type="pathway">
    <text evidence="1 8">Cofactor biosynthesis; tetrahydrofolate biosynthesis; 5,6,7,8-tetrahydrofolate from 7,8-dihydrofolate: step 1/1.</text>
</comment>
<proteinExistence type="inferred from homology"/>
<keyword evidence="4 8" id="KW-0554">One-carbon metabolism</keyword>
<dbReference type="OrthoDB" id="9804315at2"/>
<dbReference type="PROSITE" id="PS51330">
    <property type="entry name" value="DHFR_2"/>
    <property type="match status" value="1"/>
</dbReference>
<dbReference type="InterPro" id="IPR001796">
    <property type="entry name" value="DHFR_dom"/>
</dbReference>
<dbReference type="UniPathway" id="UPA00077">
    <property type="reaction ID" value="UER00158"/>
</dbReference>
<dbReference type="GO" id="GO:0046452">
    <property type="term" value="P:dihydrofolate metabolic process"/>
    <property type="evidence" value="ECO:0007669"/>
    <property type="project" value="TreeGrafter"/>
</dbReference>
<dbReference type="InterPro" id="IPR012259">
    <property type="entry name" value="DHFR"/>
</dbReference>
<dbReference type="EC" id="1.5.1.3" evidence="3 8"/>
<evidence type="ECO:0000256" key="2">
    <source>
        <dbReference type="ARBA" id="ARBA00009539"/>
    </source>
</evidence>
<dbReference type="RefSeq" id="WP_113944764.1">
    <property type="nucleotide sequence ID" value="NZ_JBHEEG010000001.1"/>
</dbReference>
<evidence type="ECO:0000256" key="9">
    <source>
        <dbReference type="RuleBase" id="RU004474"/>
    </source>
</evidence>
<evidence type="ECO:0000256" key="6">
    <source>
        <dbReference type="ARBA" id="ARBA00023002"/>
    </source>
</evidence>
<evidence type="ECO:0000256" key="5">
    <source>
        <dbReference type="ARBA" id="ARBA00022857"/>
    </source>
</evidence>
<comment type="catalytic activity">
    <reaction evidence="8">
        <text>(6S)-5,6,7,8-tetrahydrofolate + NADP(+) = 7,8-dihydrofolate + NADPH + H(+)</text>
        <dbReference type="Rhea" id="RHEA:15009"/>
        <dbReference type="ChEBI" id="CHEBI:15378"/>
        <dbReference type="ChEBI" id="CHEBI:57451"/>
        <dbReference type="ChEBI" id="CHEBI:57453"/>
        <dbReference type="ChEBI" id="CHEBI:57783"/>
        <dbReference type="ChEBI" id="CHEBI:58349"/>
        <dbReference type="EC" id="1.5.1.3"/>
    </reaction>
</comment>
<protein>
    <recommendedName>
        <fullName evidence="3 8">Dihydrofolate reductase</fullName>
        <ecNumber evidence="3 8">1.5.1.3</ecNumber>
    </recommendedName>
</protein>
<dbReference type="GO" id="GO:0046654">
    <property type="term" value="P:tetrahydrofolate biosynthetic process"/>
    <property type="evidence" value="ECO:0007669"/>
    <property type="project" value="UniProtKB-UniPathway"/>
</dbReference>
<dbReference type="GO" id="GO:0006730">
    <property type="term" value="P:one-carbon metabolic process"/>
    <property type="evidence" value="ECO:0007669"/>
    <property type="project" value="UniProtKB-KW"/>
</dbReference>
<evidence type="ECO:0000313" key="12">
    <source>
        <dbReference type="Proteomes" id="UP000252893"/>
    </source>
</evidence>
<reference evidence="11 12" key="1">
    <citation type="submission" date="2018-06" db="EMBL/GenBank/DDBJ databases">
        <title>Genomic Encyclopedia of Type Strains, Phase IV (KMG-IV): sequencing the most valuable type-strain genomes for metagenomic binning, comparative biology and taxonomic classification.</title>
        <authorList>
            <person name="Goeker M."/>
        </authorList>
    </citation>
    <scope>NUCLEOTIDE SEQUENCE [LARGE SCALE GENOMIC DNA]</scope>
    <source>
        <strain evidence="11 12">DSM 25619</strain>
    </source>
</reference>
<dbReference type="FunFam" id="3.40.430.10:FF:000001">
    <property type="entry name" value="Dihydrofolate reductase"/>
    <property type="match status" value="1"/>
</dbReference>
<evidence type="ECO:0000256" key="1">
    <source>
        <dbReference type="ARBA" id="ARBA00004903"/>
    </source>
</evidence>
<evidence type="ECO:0000259" key="10">
    <source>
        <dbReference type="PROSITE" id="PS51330"/>
    </source>
</evidence>
<gene>
    <name evidence="11" type="ORF">DFR47_104269</name>
</gene>
<keyword evidence="6 8" id="KW-0560">Oxidoreductase</keyword>
<evidence type="ECO:0000256" key="7">
    <source>
        <dbReference type="ARBA" id="ARBA00025067"/>
    </source>
</evidence>
<evidence type="ECO:0000256" key="3">
    <source>
        <dbReference type="ARBA" id="ARBA00012856"/>
    </source>
</evidence>
<keyword evidence="5 8" id="KW-0521">NADP</keyword>
<evidence type="ECO:0000256" key="4">
    <source>
        <dbReference type="ARBA" id="ARBA00022563"/>
    </source>
</evidence>
<dbReference type="Pfam" id="PF00186">
    <property type="entry name" value="DHFR_1"/>
    <property type="match status" value="1"/>
</dbReference>